<dbReference type="GO" id="GO:0015833">
    <property type="term" value="P:peptide transport"/>
    <property type="evidence" value="ECO:0007669"/>
    <property type="project" value="TreeGrafter"/>
</dbReference>
<keyword evidence="6" id="KW-1185">Reference proteome</keyword>
<dbReference type="GO" id="GO:0042597">
    <property type="term" value="C:periplasmic space"/>
    <property type="evidence" value="ECO:0007669"/>
    <property type="project" value="UniProtKB-ARBA"/>
</dbReference>
<dbReference type="AlphaFoldDB" id="A0A1H3CTV9"/>
<dbReference type="EMBL" id="FNPB01000001">
    <property type="protein sequence ID" value="SDX57338.1"/>
    <property type="molecule type" value="Genomic_DNA"/>
</dbReference>
<organism evidence="5 6">
    <name type="scientific">Halobellus clavatus</name>
    <dbReference type="NCBI Taxonomy" id="660517"/>
    <lineage>
        <taxon>Archaea</taxon>
        <taxon>Methanobacteriati</taxon>
        <taxon>Methanobacteriota</taxon>
        <taxon>Stenosarchaea group</taxon>
        <taxon>Halobacteria</taxon>
        <taxon>Halobacteriales</taxon>
        <taxon>Haloferacaceae</taxon>
        <taxon>Halobellus</taxon>
    </lineage>
</organism>
<dbReference type="PANTHER" id="PTHR30290:SF9">
    <property type="entry name" value="OLIGOPEPTIDE-BINDING PROTEIN APPA"/>
    <property type="match status" value="1"/>
</dbReference>
<dbReference type="InterPro" id="IPR000914">
    <property type="entry name" value="SBP_5_dom"/>
</dbReference>
<name>A0A1H3CTV9_9EURY</name>
<dbReference type="GO" id="GO:1904680">
    <property type="term" value="F:peptide transmembrane transporter activity"/>
    <property type="evidence" value="ECO:0007669"/>
    <property type="project" value="TreeGrafter"/>
</dbReference>
<dbReference type="OrthoDB" id="194307at2157"/>
<keyword evidence="3" id="KW-0732">Signal</keyword>
<dbReference type="CDD" id="cd00995">
    <property type="entry name" value="PBP2_NikA_DppA_OppA_like"/>
    <property type="match status" value="1"/>
</dbReference>
<evidence type="ECO:0000313" key="5">
    <source>
        <dbReference type="EMBL" id="SDX57338.1"/>
    </source>
</evidence>
<dbReference type="Pfam" id="PF00496">
    <property type="entry name" value="SBP_bac_5"/>
    <property type="match status" value="1"/>
</dbReference>
<comment type="similarity">
    <text evidence="1">Belongs to the bacterial solute-binding protein 5 family.</text>
</comment>
<keyword evidence="2" id="KW-0813">Transport</keyword>
<dbReference type="RefSeq" id="WP_089764111.1">
    <property type="nucleotide sequence ID" value="NZ_FNPB01000001.1"/>
</dbReference>
<dbReference type="SUPFAM" id="SSF53850">
    <property type="entry name" value="Periplasmic binding protein-like II"/>
    <property type="match status" value="1"/>
</dbReference>
<dbReference type="PANTHER" id="PTHR30290">
    <property type="entry name" value="PERIPLASMIC BINDING COMPONENT OF ABC TRANSPORTER"/>
    <property type="match status" value="1"/>
</dbReference>
<dbReference type="InterPro" id="IPR039424">
    <property type="entry name" value="SBP_5"/>
</dbReference>
<gene>
    <name evidence="5" type="ORF">SAMN04487946_101186</name>
</gene>
<dbReference type="STRING" id="660517.SAMN04487946_101186"/>
<dbReference type="GO" id="GO:0043190">
    <property type="term" value="C:ATP-binding cassette (ABC) transporter complex"/>
    <property type="evidence" value="ECO:0007669"/>
    <property type="project" value="InterPro"/>
</dbReference>
<evidence type="ECO:0000259" key="4">
    <source>
        <dbReference type="Pfam" id="PF00496"/>
    </source>
</evidence>
<dbReference type="Proteomes" id="UP000199170">
    <property type="component" value="Unassembled WGS sequence"/>
</dbReference>
<feature type="domain" description="Solute-binding protein family 5" evidence="4">
    <location>
        <begin position="102"/>
        <end position="516"/>
    </location>
</feature>
<sequence>MLPGDRSGDAGPSALASRSRRSFLHLLGLSGATAVAGCSSSQGDGTSDETHYVDGTSTGTQTLNFLSVNDTPSANRIQLVLDGAYAITPEQEIFPLWADISTDEGRVYTVELRDGLEWGADYGSMTAEDWVYMITEVFQADSNWANYPTPGEWQRAGEPIPVEKTGRRTFEVRLPEPDPAFPLRPVLWGAFCMPKGLIEQYRPAEDQEGLAQDEAVQTLAYAGNLGPYTFERWERGSSFVATRNEEYYLREVDDVPDEWQNAPYFDSYTYRVVPEESTRLSALRSGELTATDLPASRVEQFEGLDDVAVKVFPQAYMTSLIYNQRANGSFYEALRKPAVRRALAHAVDKRQIVEDVRRGYATVAHTFQPTFSKWYADEAVRELGVGETYSHERARELLRDNLDGTPYRYEGDRVVDDADEPVTLDLVFAQGSQPIQTIAELVAQEYDAVGIDVELTGKQYGSIVEQHLYNSWQGDGDPPWDAGPYNGGPRDQSVSSRPWDLILGITFNTYPRTPTSIRGFSVRRGGTNFYGYHPETDFASLFETASSTVDEAERRAALAEVFGALSVEQPFNFLHMGVEIVGYDSAIRGPEETFGYSWDRNTWRLDGA</sequence>
<evidence type="ECO:0000256" key="2">
    <source>
        <dbReference type="ARBA" id="ARBA00022448"/>
    </source>
</evidence>
<dbReference type="InterPro" id="IPR030678">
    <property type="entry name" value="Peptide/Ni-bd"/>
</dbReference>
<evidence type="ECO:0000313" key="6">
    <source>
        <dbReference type="Proteomes" id="UP000199170"/>
    </source>
</evidence>
<protein>
    <submittedName>
        <fullName evidence="5">Peptide/nickel transport system substrate-binding protein</fullName>
    </submittedName>
</protein>
<proteinExistence type="inferred from homology"/>
<reference evidence="6" key="1">
    <citation type="submission" date="2016-10" db="EMBL/GenBank/DDBJ databases">
        <authorList>
            <person name="Varghese N."/>
            <person name="Submissions S."/>
        </authorList>
    </citation>
    <scope>NUCLEOTIDE SEQUENCE [LARGE SCALE GENOMIC DNA]</scope>
    <source>
        <strain evidence="6">CGMCC 1.10118</strain>
    </source>
</reference>
<evidence type="ECO:0000256" key="3">
    <source>
        <dbReference type="ARBA" id="ARBA00022729"/>
    </source>
</evidence>
<dbReference type="PIRSF" id="PIRSF002741">
    <property type="entry name" value="MppA"/>
    <property type="match status" value="1"/>
</dbReference>
<evidence type="ECO:0000256" key="1">
    <source>
        <dbReference type="ARBA" id="ARBA00005695"/>
    </source>
</evidence>
<dbReference type="Gene3D" id="3.40.190.10">
    <property type="entry name" value="Periplasmic binding protein-like II"/>
    <property type="match status" value="1"/>
</dbReference>
<accession>A0A1H3CTV9</accession>
<dbReference type="Gene3D" id="3.10.105.10">
    <property type="entry name" value="Dipeptide-binding Protein, Domain 3"/>
    <property type="match status" value="1"/>
</dbReference>